<gene>
    <name evidence="2" type="ORF">ACFOUW_21995</name>
</gene>
<evidence type="ECO:0000313" key="3">
    <source>
        <dbReference type="Proteomes" id="UP001595699"/>
    </source>
</evidence>
<proteinExistence type="inferred from homology"/>
<sequence>MHKRVLALDIGGTKLAAGVVAEDGRVCSFLQRRSLAERGPDDMLDRLFALGHEALAAAGSGGLHAVGIGCGGPLDTERGLVQGPPNLPGWDEIAVAERAEQAYGVPARLENDGVAAAIGEYRHGAGRGARSMVYLTVSTGVGGGAILDGRLMRGRSGNGGEIGHMVVVHDGRPCPCGSRGCIEAYCSGTSIAARARELLDDGADSALARVATLTAADVSRAAADGDPMAAALWDDTTEILGTGVASLSNLFEADVLVLGGGVTRSDDQLLLPVRERVDELAFEFAGERCRVVLSELGEQVGVIGAAAAAFDTFGR</sequence>
<evidence type="ECO:0000313" key="2">
    <source>
        <dbReference type="EMBL" id="MFC3763527.1"/>
    </source>
</evidence>
<dbReference type="Proteomes" id="UP001595699">
    <property type="component" value="Unassembled WGS sequence"/>
</dbReference>
<dbReference type="PANTHER" id="PTHR18964:SF149">
    <property type="entry name" value="BIFUNCTIONAL UDP-N-ACETYLGLUCOSAMINE 2-EPIMERASE_N-ACETYLMANNOSAMINE KINASE"/>
    <property type="match status" value="1"/>
</dbReference>
<dbReference type="InterPro" id="IPR049874">
    <property type="entry name" value="ROK_cs"/>
</dbReference>
<dbReference type="PANTHER" id="PTHR18964">
    <property type="entry name" value="ROK (REPRESSOR, ORF, KINASE) FAMILY"/>
    <property type="match status" value="1"/>
</dbReference>
<name>A0ABV7YFZ2_9ACTN</name>
<dbReference type="InterPro" id="IPR043129">
    <property type="entry name" value="ATPase_NBD"/>
</dbReference>
<dbReference type="PROSITE" id="PS01125">
    <property type="entry name" value="ROK"/>
    <property type="match status" value="1"/>
</dbReference>
<dbReference type="EMBL" id="JBHRZH010000019">
    <property type="protein sequence ID" value="MFC3763527.1"/>
    <property type="molecule type" value="Genomic_DNA"/>
</dbReference>
<organism evidence="2 3">
    <name type="scientific">Tenggerimyces flavus</name>
    <dbReference type="NCBI Taxonomy" id="1708749"/>
    <lineage>
        <taxon>Bacteria</taxon>
        <taxon>Bacillati</taxon>
        <taxon>Actinomycetota</taxon>
        <taxon>Actinomycetes</taxon>
        <taxon>Propionibacteriales</taxon>
        <taxon>Nocardioidaceae</taxon>
        <taxon>Tenggerimyces</taxon>
    </lineage>
</organism>
<protein>
    <submittedName>
        <fullName evidence="2">ROK family protein</fullName>
    </submittedName>
</protein>
<dbReference type="Pfam" id="PF00480">
    <property type="entry name" value="ROK"/>
    <property type="match status" value="1"/>
</dbReference>
<dbReference type="InterPro" id="IPR000600">
    <property type="entry name" value="ROK"/>
</dbReference>
<comment type="similarity">
    <text evidence="1">Belongs to the ROK (NagC/XylR) family.</text>
</comment>
<comment type="caution">
    <text evidence="2">The sequence shown here is derived from an EMBL/GenBank/DDBJ whole genome shotgun (WGS) entry which is preliminary data.</text>
</comment>
<reference evidence="3" key="1">
    <citation type="journal article" date="2019" name="Int. J. Syst. Evol. Microbiol.">
        <title>The Global Catalogue of Microorganisms (GCM) 10K type strain sequencing project: providing services to taxonomists for standard genome sequencing and annotation.</title>
        <authorList>
            <consortium name="The Broad Institute Genomics Platform"/>
            <consortium name="The Broad Institute Genome Sequencing Center for Infectious Disease"/>
            <person name="Wu L."/>
            <person name="Ma J."/>
        </authorList>
    </citation>
    <scope>NUCLEOTIDE SEQUENCE [LARGE SCALE GENOMIC DNA]</scope>
    <source>
        <strain evidence="3">CGMCC 4.7241</strain>
    </source>
</reference>
<evidence type="ECO:0000256" key="1">
    <source>
        <dbReference type="ARBA" id="ARBA00006479"/>
    </source>
</evidence>
<dbReference type="RefSeq" id="WP_205122858.1">
    <property type="nucleotide sequence ID" value="NZ_JBHRZH010000019.1"/>
</dbReference>
<keyword evidence="3" id="KW-1185">Reference proteome</keyword>
<accession>A0ABV7YFZ2</accession>
<dbReference type="Gene3D" id="3.30.420.40">
    <property type="match status" value="2"/>
</dbReference>
<dbReference type="SUPFAM" id="SSF53067">
    <property type="entry name" value="Actin-like ATPase domain"/>
    <property type="match status" value="1"/>
</dbReference>